<dbReference type="Gene3D" id="1.25.40.20">
    <property type="entry name" value="Ankyrin repeat-containing domain"/>
    <property type="match status" value="1"/>
</dbReference>
<sequence length="262" mass="28105">MLPSTQRLLVLLWILTLLVMARGSVTAYVGPLNWLSALLLWASGFYSMLVSVPQLPPKLLLRAPWVLYLLGAAALTLSFCYFARSPVHFTGWFIGLVSVLLLLAFCATRTSQLALLATIALLVLVPGLLLRHTSLLPSIAAGSEPHVRLLLACGANVNAIEQHDTPLIAAVNLGRADLVELLLQQGADPNGRSSAFMNHTPVLFDAARLPADQQRVLALLLQYGADPNLTNGSGETALVHALRFKQPQNAQALRAAGARSTP</sequence>
<dbReference type="InterPro" id="IPR036770">
    <property type="entry name" value="Ankyrin_rpt-contain_sf"/>
</dbReference>
<keyword evidence="1" id="KW-0677">Repeat</keyword>
<feature type="repeat" description="ANK" evidence="3">
    <location>
        <begin position="162"/>
        <end position="194"/>
    </location>
</feature>
<name>A0ABQ1UW72_9BACT</name>
<reference evidence="6" key="1">
    <citation type="journal article" date="2019" name="Int. J. Syst. Evol. Microbiol.">
        <title>The Global Catalogue of Microorganisms (GCM) 10K type strain sequencing project: providing services to taxonomists for standard genome sequencing and annotation.</title>
        <authorList>
            <consortium name="The Broad Institute Genomics Platform"/>
            <consortium name="The Broad Institute Genome Sequencing Center for Infectious Disease"/>
            <person name="Wu L."/>
            <person name="Ma J."/>
        </authorList>
    </citation>
    <scope>NUCLEOTIDE SEQUENCE [LARGE SCALE GENOMIC DNA]</scope>
    <source>
        <strain evidence="6">CGMCC 1.15197</strain>
    </source>
</reference>
<keyword evidence="4" id="KW-0472">Membrane</keyword>
<dbReference type="EMBL" id="BMHT01000016">
    <property type="protein sequence ID" value="GGF28508.1"/>
    <property type="molecule type" value="Genomic_DNA"/>
</dbReference>
<evidence type="ECO:0008006" key="7">
    <source>
        <dbReference type="Google" id="ProtNLM"/>
    </source>
</evidence>
<protein>
    <recommendedName>
        <fullName evidence="7">Ankyrin repeat domain-containing protein</fullName>
    </recommendedName>
</protein>
<dbReference type="PROSITE" id="PS50297">
    <property type="entry name" value="ANK_REP_REGION"/>
    <property type="match status" value="1"/>
</dbReference>
<feature type="transmembrane region" description="Helical" evidence="4">
    <location>
        <begin position="113"/>
        <end position="130"/>
    </location>
</feature>
<evidence type="ECO:0000256" key="1">
    <source>
        <dbReference type="ARBA" id="ARBA00022737"/>
    </source>
</evidence>
<feature type="transmembrane region" description="Helical" evidence="4">
    <location>
        <begin position="33"/>
        <end position="53"/>
    </location>
</feature>
<keyword evidence="6" id="KW-1185">Reference proteome</keyword>
<dbReference type="SUPFAM" id="SSF48403">
    <property type="entry name" value="Ankyrin repeat"/>
    <property type="match status" value="1"/>
</dbReference>
<dbReference type="SMART" id="SM00248">
    <property type="entry name" value="ANK"/>
    <property type="match status" value="4"/>
</dbReference>
<dbReference type="Pfam" id="PF13637">
    <property type="entry name" value="Ank_4"/>
    <property type="match status" value="1"/>
</dbReference>
<dbReference type="PROSITE" id="PS50088">
    <property type="entry name" value="ANK_REPEAT"/>
    <property type="match status" value="1"/>
</dbReference>
<comment type="caution">
    <text evidence="5">The sequence shown here is derived from an EMBL/GenBank/DDBJ whole genome shotgun (WGS) entry which is preliminary data.</text>
</comment>
<organism evidence="5 6">
    <name type="scientific">Hymenobacter cavernae</name>
    <dbReference type="NCBI Taxonomy" id="2044852"/>
    <lineage>
        <taxon>Bacteria</taxon>
        <taxon>Pseudomonadati</taxon>
        <taxon>Bacteroidota</taxon>
        <taxon>Cytophagia</taxon>
        <taxon>Cytophagales</taxon>
        <taxon>Hymenobacteraceae</taxon>
        <taxon>Hymenobacter</taxon>
    </lineage>
</organism>
<dbReference type="PANTHER" id="PTHR24171">
    <property type="entry name" value="ANKYRIN REPEAT DOMAIN-CONTAINING PROTEIN 39-RELATED"/>
    <property type="match status" value="1"/>
</dbReference>
<dbReference type="RefSeq" id="WP_188816381.1">
    <property type="nucleotide sequence ID" value="NZ_BMHT01000016.1"/>
</dbReference>
<evidence type="ECO:0000256" key="4">
    <source>
        <dbReference type="SAM" id="Phobius"/>
    </source>
</evidence>
<evidence type="ECO:0000256" key="2">
    <source>
        <dbReference type="ARBA" id="ARBA00023043"/>
    </source>
</evidence>
<keyword evidence="4" id="KW-0812">Transmembrane</keyword>
<dbReference type="Proteomes" id="UP000632273">
    <property type="component" value="Unassembled WGS sequence"/>
</dbReference>
<feature type="transmembrane region" description="Helical" evidence="4">
    <location>
        <begin position="65"/>
        <end position="83"/>
    </location>
</feature>
<dbReference type="InterPro" id="IPR002110">
    <property type="entry name" value="Ankyrin_rpt"/>
</dbReference>
<evidence type="ECO:0000313" key="5">
    <source>
        <dbReference type="EMBL" id="GGF28508.1"/>
    </source>
</evidence>
<accession>A0ABQ1UW72</accession>
<gene>
    <name evidence="5" type="ORF">GCM10011383_45300</name>
</gene>
<evidence type="ECO:0000256" key="3">
    <source>
        <dbReference type="PROSITE-ProRule" id="PRU00023"/>
    </source>
</evidence>
<proteinExistence type="predicted"/>
<evidence type="ECO:0000313" key="6">
    <source>
        <dbReference type="Proteomes" id="UP000632273"/>
    </source>
</evidence>
<keyword evidence="4" id="KW-1133">Transmembrane helix</keyword>
<dbReference type="Pfam" id="PF12796">
    <property type="entry name" value="Ank_2"/>
    <property type="match status" value="1"/>
</dbReference>
<keyword evidence="2 3" id="KW-0040">ANK repeat</keyword>
<feature type="transmembrane region" description="Helical" evidence="4">
    <location>
        <begin position="89"/>
        <end position="106"/>
    </location>
</feature>